<dbReference type="InterPro" id="IPR018812">
    <property type="entry name" value="SAK_HAD"/>
</dbReference>
<dbReference type="InterPro" id="IPR027417">
    <property type="entry name" value="P-loop_NTPase"/>
</dbReference>
<dbReference type="SUPFAM" id="SSF55144">
    <property type="entry name" value="LigT-like"/>
    <property type="match status" value="1"/>
</dbReference>
<feature type="domain" description="RWD" evidence="7">
    <location>
        <begin position="12"/>
        <end position="106"/>
    </location>
</feature>
<feature type="domain" description="C3H1-type" evidence="6">
    <location>
        <begin position="160"/>
        <end position="182"/>
    </location>
</feature>
<dbReference type="RefSeq" id="XP_066925405.1">
    <property type="nucleotide sequence ID" value="XM_067069304.1"/>
</dbReference>
<evidence type="ECO:0008006" key="10">
    <source>
        <dbReference type="Google" id="ProtNLM"/>
    </source>
</evidence>
<dbReference type="OrthoDB" id="10263155at2759"/>
<reference evidence="8" key="1">
    <citation type="submission" date="2021-01" db="UniProtKB">
        <authorList>
            <consortium name="EnsemblMetazoa"/>
        </authorList>
    </citation>
    <scope>IDENTIFICATION</scope>
</reference>
<dbReference type="SMART" id="SM00356">
    <property type="entry name" value="ZnF_C3H1"/>
    <property type="match status" value="1"/>
</dbReference>
<evidence type="ECO:0000259" key="7">
    <source>
        <dbReference type="PROSITE" id="PS50908"/>
    </source>
</evidence>
<dbReference type="InterPro" id="IPR019510">
    <property type="entry name" value="AKAP7-like_phosphoesterase"/>
</dbReference>
<proteinExistence type="predicted"/>
<dbReference type="Pfam" id="PF18044">
    <property type="entry name" value="zf-CCCH_4"/>
    <property type="match status" value="1"/>
</dbReference>
<feature type="region of interest" description="Disordered" evidence="5">
    <location>
        <begin position="347"/>
        <end position="373"/>
    </location>
</feature>
<dbReference type="SUPFAM" id="SSF52540">
    <property type="entry name" value="P-loop containing nucleoside triphosphate hydrolases"/>
    <property type="match status" value="1"/>
</dbReference>
<dbReference type="Pfam" id="PF10307">
    <property type="entry name" value="HAD_SAK_1"/>
    <property type="match status" value="1"/>
</dbReference>
<evidence type="ECO:0000256" key="5">
    <source>
        <dbReference type="SAM" id="MobiDB-lite"/>
    </source>
</evidence>
<dbReference type="InterPro" id="IPR042653">
    <property type="entry name" value="Leng9"/>
</dbReference>
<dbReference type="SUPFAM" id="SSF81301">
    <property type="entry name" value="Nucleotidyltransferase"/>
    <property type="match status" value="1"/>
</dbReference>
<keyword evidence="9" id="KW-1185">Reference proteome</keyword>
<dbReference type="GeneID" id="136812781"/>
<feature type="region of interest" description="Disordered" evidence="5">
    <location>
        <begin position="175"/>
        <end position="243"/>
    </location>
</feature>
<dbReference type="Pfam" id="PF13671">
    <property type="entry name" value="AAA_33"/>
    <property type="match status" value="1"/>
</dbReference>
<organism evidence="8 9">
    <name type="scientific">Clytia hemisphaerica</name>
    <dbReference type="NCBI Taxonomy" id="252671"/>
    <lineage>
        <taxon>Eukaryota</taxon>
        <taxon>Metazoa</taxon>
        <taxon>Cnidaria</taxon>
        <taxon>Hydrozoa</taxon>
        <taxon>Hydroidolina</taxon>
        <taxon>Leptothecata</taxon>
        <taxon>Obeliida</taxon>
        <taxon>Clytiidae</taxon>
        <taxon>Clytia</taxon>
    </lineage>
</organism>
<name>A0A7M5UEA8_9CNID</name>
<dbReference type="Gene3D" id="3.30.460.10">
    <property type="entry name" value="Beta Polymerase, domain 2"/>
    <property type="match status" value="1"/>
</dbReference>
<evidence type="ECO:0000256" key="4">
    <source>
        <dbReference type="PROSITE-ProRule" id="PRU00723"/>
    </source>
</evidence>
<dbReference type="Pfam" id="PF04457">
    <property type="entry name" value="MJ1316"/>
    <property type="match status" value="1"/>
</dbReference>
<dbReference type="SUPFAM" id="SSF54495">
    <property type="entry name" value="UBC-like"/>
    <property type="match status" value="1"/>
</dbReference>
<dbReference type="InterPro" id="IPR006575">
    <property type="entry name" value="RWD_dom"/>
</dbReference>
<keyword evidence="1 4" id="KW-0479">Metal-binding</keyword>
<dbReference type="Gene3D" id="4.10.1000.10">
    <property type="entry name" value="Zinc finger, CCCH-type"/>
    <property type="match status" value="1"/>
</dbReference>
<keyword evidence="3 4" id="KW-0862">Zinc</keyword>
<evidence type="ECO:0000256" key="2">
    <source>
        <dbReference type="ARBA" id="ARBA00022771"/>
    </source>
</evidence>
<dbReference type="Gene3D" id="3.10.110.10">
    <property type="entry name" value="Ubiquitin Conjugating Enzyme"/>
    <property type="match status" value="1"/>
</dbReference>
<dbReference type="PANTHER" id="PTHR46729:SF1">
    <property type="entry name" value="LEUKOCYTE RECEPTOR CLUSTER MEMBER 9"/>
    <property type="match status" value="1"/>
</dbReference>
<evidence type="ECO:0000256" key="3">
    <source>
        <dbReference type="ARBA" id="ARBA00022833"/>
    </source>
</evidence>
<dbReference type="EnsemblMetazoa" id="CLYHEMT009310.1">
    <property type="protein sequence ID" value="CLYHEMP009310.1"/>
    <property type="gene ID" value="CLYHEMG009310"/>
</dbReference>
<dbReference type="PROSITE" id="PS50103">
    <property type="entry name" value="ZF_C3H1"/>
    <property type="match status" value="1"/>
</dbReference>
<feature type="compositionally biased region" description="Basic and acidic residues" evidence="5">
    <location>
        <begin position="353"/>
        <end position="373"/>
    </location>
</feature>
<keyword evidence="2 4" id="KW-0863">Zinc-finger</keyword>
<dbReference type="PROSITE" id="PS50908">
    <property type="entry name" value="RWD"/>
    <property type="match status" value="1"/>
</dbReference>
<dbReference type="PANTHER" id="PTHR46729">
    <property type="entry name" value="LEUKOCYTE RECEPTOR CLUSTER MEMBER 9"/>
    <property type="match status" value="1"/>
</dbReference>
<evidence type="ECO:0000256" key="1">
    <source>
        <dbReference type="ARBA" id="ARBA00022723"/>
    </source>
</evidence>
<dbReference type="InterPro" id="IPR000571">
    <property type="entry name" value="Znf_CCCH"/>
</dbReference>
<dbReference type="Gene3D" id="3.90.1140.10">
    <property type="entry name" value="Cyclic phosphodiesterase"/>
    <property type="match status" value="1"/>
</dbReference>
<feature type="compositionally biased region" description="Polar residues" evidence="5">
    <location>
        <begin position="142"/>
        <end position="151"/>
    </location>
</feature>
<evidence type="ECO:0000313" key="9">
    <source>
        <dbReference type="Proteomes" id="UP000594262"/>
    </source>
</evidence>
<sequence>MAEEGPESILTDEIESLRAIYEDHFVVIENSEQYKEIVYQTQKGSQITFSICENYPDIVPSIKVGLNLLSEGRIVHELSNYAKEELVGRSMLFSLITKFEEIIDQLNEMSIEQESLQDPSGTVDAVDLEMSSESIDGPSKADCSSETSPGNTYTLAEEDVCKFFLKGQCRFGDKCRNKHPGGSPSKSQTSNKNDLSTANEKKGTNKNKKKQNQHLETKELTPKHKKEASIKTKETDEEGISTKKASMKTATDVIHRILWDDALPTQDFIVGYLDRFVGIIEKPFTAFSWEDIASVDMNVLAVPKHRIQYFKYLDVVVWDKNKRMDKVFGSTGNSETILDIIDSQWREQSSQKQESKAKDEKKKQQRRTQDRVHDEKNRPNYFLCVPITDPEIRKNVKEAQDHITTSDNRLTEISHDADRLHVTLCMFRLNTEEDKSKAKQVLQSVTPLLPCLVPLNSYKFDVKYTDHFNRRVVYAGVYPSPELLKLQDIIVTKLKNAGIHLCGNHDEFTPHLTMLKITRPFMKDNDINEINPFVFNKIKQKTFGKQQVSALRICETGPERGADNFYVTLTRIENSLLSISDSLPQLVANNLTNQMSQGIIDEGLGDSLLCGIISAERDSFEKETSIMERCLIESSWESTKKMIILRGLPGSGKSEIAKKLMQGHQSCKTFSADGYFTEQAVALNTDYKFVGKEIDAAHKYCRDRVIEAIQNGTEVVIIENTHSQRWEYRIYERLAILCGFKSHVVEIECSNDSTRQDFQKRCIHHVTDHVHKEMYTRWEHDPQAIMTSQRDQERLSLDWITDHRDRPILYSALFLDQKSKDLLKMTRPPTMSRIHSDHMTLMYDPTMEHLEKLPVGTPFRIELSGYAGNNKAQAMSVIEIEDQKLCMSNHPHVTIATNKGFRPGDVEKMLDSYTCQKVECDVILTGVVGVRVAINERESVTCIDEHYFKKLLAKQAVTKVYSGDTHLQSEAGSHESEAINLYNGPLDVIKCINVFDFDSTLFFTPDPVEGRQDYQKATGTPWPYKGWLSYLGSLSNPLLVYPGPSLKDYKQVVDRANSYTVLCTGRLELMRFAVEGVLALHGLGFDEIILKPNDRERYSRSNVKNYKKHTMTGLMKKFPRVTEINFWDDRIDNIESIQSMEKFHSKVKFNLYHVQDECPKSFWHFKTSEIFGQLGLVQDEKYKMAVEEVISLLSKAWLDVIQLQTDPVNLIHYFGSNLLGRRSDVDLCLLAPSSRSPDECISKMADKLREYGFEFVHAATGIRCPRLKLKAMFCNYASISFDMVVACVLPEAETEIDFEDAYRTTQDKKSKIALDGVLFHQKLIIPILDRISESDIGMLVDAVILLLRRRNLKGNAFHCIRTFHIVKLLADFIHTTSDALPTEDLDNLKDFEKVLKSALRYFAELPYDSYVKLFKSFVPYQFIEPIIECFADAAKSTIMEILYSVPRVETYQDRKMTLKLEASNAVEKWKAATLFEARFGTLARQLIDRGFTLVPGHVEDGLITFYLGRQIEEVDTILRDFIKEFEHEMNGVMNIKILYSFKNGRYDACPF</sequence>
<accession>A0A7M5UEA8</accession>
<dbReference type="Pfam" id="PF10469">
    <property type="entry name" value="AKAP7_NLS"/>
    <property type="match status" value="1"/>
</dbReference>
<dbReference type="Proteomes" id="UP000594262">
    <property type="component" value="Unplaced"/>
</dbReference>
<dbReference type="Gene3D" id="3.40.50.300">
    <property type="entry name" value="P-loop containing nucleotide triphosphate hydrolases"/>
    <property type="match status" value="1"/>
</dbReference>
<protein>
    <recommendedName>
        <fullName evidence="10">C3H1-type domain-containing protein</fullName>
    </recommendedName>
</protein>
<dbReference type="InterPro" id="IPR016135">
    <property type="entry name" value="UBQ-conjugating_enzyme/RWD"/>
</dbReference>
<feature type="zinc finger region" description="C3H1-type" evidence="4">
    <location>
        <begin position="160"/>
        <end position="182"/>
    </location>
</feature>
<dbReference type="Pfam" id="PF05773">
    <property type="entry name" value="RWD"/>
    <property type="match status" value="1"/>
</dbReference>
<feature type="compositionally biased region" description="Basic and acidic residues" evidence="5">
    <location>
        <begin position="213"/>
        <end position="234"/>
    </location>
</feature>
<feature type="region of interest" description="Disordered" evidence="5">
    <location>
        <begin position="131"/>
        <end position="151"/>
    </location>
</feature>
<dbReference type="InterPro" id="IPR041367">
    <property type="entry name" value="Znf-CCCH_4"/>
</dbReference>
<dbReference type="InterPro" id="IPR043519">
    <property type="entry name" value="NT_sf"/>
</dbReference>
<evidence type="ECO:0000259" key="6">
    <source>
        <dbReference type="PROSITE" id="PS50103"/>
    </source>
</evidence>
<dbReference type="InterPro" id="IPR009097">
    <property type="entry name" value="Cyclic_Pdiesterase"/>
</dbReference>
<dbReference type="GO" id="GO:0008270">
    <property type="term" value="F:zinc ion binding"/>
    <property type="evidence" value="ECO:0007669"/>
    <property type="project" value="UniProtKB-KW"/>
</dbReference>
<evidence type="ECO:0000313" key="8">
    <source>
        <dbReference type="EnsemblMetazoa" id="CLYHEMP009310.1"/>
    </source>
</evidence>
<feature type="compositionally biased region" description="Polar residues" evidence="5">
    <location>
        <begin position="184"/>
        <end position="198"/>
    </location>
</feature>
<dbReference type="InterPro" id="IPR040459">
    <property type="entry name" value="MJ1316"/>
</dbReference>